<dbReference type="AlphaFoldDB" id="A0A5N6ML77"/>
<dbReference type="InterPro" id="IPR046960">
    <property type="entry name" value="PPR_At4g14850-like_plant"/>
</dbReference>
<dbReference type="NCBIfam" id="TIGR00756">
    <property type="entry name" value="PPR"/>
    <property type="match status" value="3"/>
</dbReference>
<dbReference type="Proteomes" id="UP000326396">
    <property type="component" value="Linkage Group LG5"/>
</dbReference>
<dbReference type="InterPro" id="IPR046848">
    <property type="entry name" value="E_motif"/>
</dbReference>
<evidence type="ECO:0000256" key="4">
    <source>
        <dbReference type="SAM" id="MobiDB-lite"/>
    </source>
</evidence>
<evidence type="ECO:0000313" key="7">
    <source>
        <dbReference type="Proteomes" id="UP000326396"/>
    </source>
</evidence>
<reference evidence="6 7" key="1">
    <citation type="submission" date="2019-05" db="EMBL/GenBank/DDBJ databases">
        <title>Mikania micrantha, genome provides insights into the molecular mechanism of rapid growth.</title>
        <authorList>
            <person name="Liu B."/>
        </authorList>
    </citation>
    <scope>NUCLEOTIDE SEQUENCE [LARGE SCALE GENOMIC DNA]</scope>
    <source>
        <strain evidence="6">NLD-2019</strain>
        <tissue evidence="6">Leaf</tissue>
    </source>
</reference>
<feature type="domain" description="DYW" evidence="5">
    <location>
        <begin position="619"/>
        <end position="664"/>
    </location>
</feature>
<feature type="region of interest" description="Disordered" evidence="4">
    <location>
        <begin position="664"/>
        <end position="704"/>
    </location>
</feature>
<name>A0A5N6ML77_9ASTR</name>
<evidence type="ECO:0000256" key="1">
    <source>
        <dbReference type="ARBA" id="ARBA00006643"/>
    </source>
</evidence>
<dbReference type="Pfam" id="PF14432">
    <property type="entry name" value="DYW_deaminase"/>
    <property type="match status" value="1"/>
</dbReference>
<feature type="repeat" description="PPR" evidence="3">
    <location>
        <begin position="439"/>
        <end position="474"/>
    </location>
</feature>
<protein>
    <recommendedName>
        <fullName evidence="5">DYW domain-containing protein</fullName>
    </recommendedName>
</protein>
<dbReference type="Pfam" id="PF13041">
    <property type="entry name" value="PPR_2"/>
    <property type="match status" value="2"/>
</dbReference>
<feature type="repeat" description="PPR" evidence="3">
    <location>
        <begin position="404"/>
        <end position="438"/>
    </location>
</feature>
<evidence type="ECO:0000256" key="3">
    <source>
        <dbReference type="PROSITE-ProRule" id="PRU00708"/>
    </source>
</evidence>
<organism evidence="6 7">
    <name type="scientific">Mikania micrantha</name>
    <name type="common">bitter vine</name>
    <dbReference type="NCBI Taxonomy" id="192012"/>
    <lineage>
        <taxon>Eukaryota</taxon>
        <taxon>Viridiplantae</taxon>
        <taxon>Streptophyta</taxon>
        <taxon>Embryophyta</taxon>
        <taxon>Tracheophyta</taxon>
        <taxon>Spermatophyta</taxon>
        <taxon>Magnoliopsida</taxon>
        <taxon>eudicotyledons</taxon>
        <taxon>Gunneridae</taxon>
        <taxon>Pentapetalae</taxon>
        <taxon>asterids</taxon>
        <taxon>campanulids</taxon>
        <taxon>Asterales</taxon>
        <taxon>Asteraceae</taxon>
        <taxon>Asteroideae</taxon>
        <taxon>Heliantheae alliance</taxon>
        <taxon>Eupatorieae</taxon>
        <taxon>Mikania</taxon>
    </lineage>
</organism>
<comment type="similarity">
    <text evidence="1">Belongs to the PPR family. PCMP-H subfamily.</text>
</comment>
<dbReference type="FunFam" id="1.25.40.10:FF:000158">
    <property type="entry name" value="pentatricopeptide repeat-containing protein At2g33680"/>
    <property type="match status" value="1"/>
</dbReference>
<evidence type="ECO:0000256" key="2">
    <source>
        <dbReference type="ARBA" id="ARBA00022737"/>
    </source>
</evidence>
<dbReference type="Pfam" id="PF20431">
    <property type="entry name" value="E_motif"/>
    <property type="match status" value="1"/>
</dbReference>
<gene>
    <name evidence="6" type="ORF">E3N88_30233</name>
</gene>
<dbReference type="Pfam" id="PF01535">
    <property type="entry name" value="PPR"/>
    <property type="match status" value="4"/>
</dbReference>
<comment type="caution">
    <text evidence="6">The sequence shown here is derived from an EMBL/GenBank/DDBJ whole genome shotgun (WGS) entry which is preliminary data.</text>
</comment>
<keyword evidence="2" id="KW-0677">Repeat</keyword>
<dbReference type="EMBL" id="SZYD01000015">
    <property type="protein sequence ID" value="KAD3641010.1"/>
    <property type="molecule type" value="Genomic_DNA"/>
</dbReference>
<dbReference type="Gene3D" id="1.25.40.10">
    <property type="entry name" value="Tetratricopeptide repeat domain"/>
    <property type="match status" value="5"/>
</dbReference>
<dbReference type="InterPro" id="IPR002885">
    <property type="entry name" value="PPR_rpt"/>
</dbReference>
<accession>A0A5N6ML77</accession>
<feature type="repeat" description="PPR" evidence="3">
    <location>
        <begin position="303"/>
        <end position="337"/>
    </location>
</feature>
<dbReference type="OrthoDB" id="724816at2759"/>
<evidence type="ECO:0000313" key="6">
    <source>
        <dbReference type="EMBL" id="KAD3641010.1"/>
    </source>
</evidence>
<dbReference type="GO" id="GO:0009451">
    <property type="term" value="P:RNA modification"/>
    <property type="evidence" value="ECO:0007669"/>
    <property type="project" value="InterPro"/>
</dbReference>
<dbReference type="PANTHER" id="PTHR47926">
    <property type="entry name" value="PENTATRICOPEPTIDE REPEAT-CONTAINING PROTEIN"/>
    <property type="match status" value="1"/>
</dbReference>
<dbReference type="PROSITE" id="PS51375">
    <property type="entry name" value="PPR"/>
    <property type="match status" value="4"/>
</dbReference>
<dbReference type="GO" id="GO:0099402">
    <property type="term" value="P:plant organ development"/>
    <property type="evidence" value="ECO:0007669"/>
    <property type="project" value="UniProtKB-ARBA"/>
</dbReference>
<proteinExistence type="inferred from homology"/>
<dbReference type="PANTHER" id="PTHR47926:SF385">
    <property type="entry name" value="DYW DOMAIN-CONTAINING PROTEIN"/>
    <property type="match status" value="1"/>
</dbReference>
<dbReference type="GO" id="GO:0003723">
    <property type="term" value="F:RNA binding"/>
    <property type="evidence" value="ECO:0007669"/>
    <property type="project" value="InterPro"/>
</dbReference>
<feature type="repeat" description="PPR" evidence="3">
    <location>
        <begin position="202"/>
        <end position="236"/>
    </location>
</feature>
<dbReference type="FunFam" id="1.25.40.10:FF:000227">
    <property type="entry name" value="Pentatricopeptide repeat-containing protein At3g13880"/>
    <property type="match status" value="1"/>
</dbReference>
<dbReference type="InterPro" id="IPR032867">
    <property type="entry name" value="DYW_dom"/>
</dbReference>
<sequence>MQPAAAAAKPPGCSSQVVLALIRPPYFTMHLPDTVKLLQCLARAKNLVLGKVVHARLIVSNQYFGDHVLEINSLINLYSKCAELEYARQVFVKMHKRNVVSWSALLAGLFQNRMDFEVLRLFRSMVWQEFDLCQPNEYIFATVLSSCSNIGYLSSGRQCHGHVLKSGLVFHQYVKNALVRLYSMLSDIVGAMEVLVSVPGSDTCTYNLLLSGLVENNYLNEASNILRRMCAEHLMWNSATYICSFGLCARLKHLILGHQIHNQLLKSDVDLDVFVCSAIIDMYGKCRDVSSARKVFDRSQDRNVVSWTAMLSAYSQHGFFEESIKLFCDMQFEEIAPNESTFSVLLNSSAGLLSLGFGYSLHTLAEKKGFKDHKNVGNSLINMYSKTGDIEAANKIFLGMTNRDLITWNTIICGYSHHGLGNKSLALFKEMLKTNENPNHVTFVGVLMACGHLGNVELGFYFFYHLMKQKGIEPGLEHHTCIVGLLSKAGRLNEAKEFMLSTPITWDAIAWRTLLNACNIHRNYTLGIQIGNIILNLDPNDVGTHTLLSNMHAKANKWSGVAKIRELMKKRNIKKEPGLSWLEIKNQTHVFVSDDNGHPEFVEIHAKLKELFHKIKLLGYVPDTCNVLHDVEDEQKEDYVGYHSEKLAVAYAILRTHKDAPIHTDAGASIAPDPNQSVEADPAPSVETDPTPPIRTYQRRGKNT</sequence>
<dbReference type="GO" id="GO:0008270">
    <property type="term" value="F:zinc ion binding"/>
    <property type="evidence" value="ECO:0007669"/>
    <property type="project" value="InterPro"/>
</dbReference>
<dbReference type="InterPro" id="IPR011990">
    <property type="entry name" value="TPR-like_helical_dom_sf"/>
</dbReference>
<keyword evidence="7" id="KW-1185">Reference proteome</keyword>
<evidence type="ECO:0000259" key="5">
    <source>
        <dbReference type="Pfam" id="PF14432"/>
    </source>
</evidence>